<evidence type="ECO:0000256" key="4">
    <source>
        <dbReference type="ARBA" id="ARBA00020324"/>
    </source>
</evidence>
<dbReference type="SUPFAM" id="SSF47807">
    <property type="entry name" value="5' to 3' exonuclease, C-terminal subdomain"/>
    <property type="match status" value="1"/>
</dbReference>
<dbReference type="Pfam" id="PF00752">
    <property type="entry name" value="XPG_N"/>
    <property type="match status" value="1"/>
</dbReference>
<feature type="domain" description="XPG-I" evidence="18">
    <location>
        <begin position="138"/>
        <end position="208"/>
    </location>
</feature>
<dbReference type="Gene3D" id="3.40.50.1010">
    <property type="entry name" value="5'-nuclease"/>
    <property type="match status" value="1"/>
</dbReference>
<dbReference type="GO" id="GO:0035312">
    <property type="term" value="F:5'-3' DNA exonuclease activity"/>
    <property type="evidence" value="ECO:0007669"/>
    <property type="project" value="InterPro"/>
</dbReference>
<dbReference type="GO" id="GO:0005634">
    <property type="term" value="C:nucleus"/>
    <property type="evidence" value="ECO:0007669"/>
    <property type="project" value="UniProtKB-SubCell"/>
</dbReference>
<dbReference type="GO" id="GO:0046872">
    <property type="term" value="F:metal ion binding"/>
    <property type="evidence" value="ECO:0007669"/>
    <property type="project" value="UniProtKB-KW"/>
</dbReference>
<dbReference type="GO" id="GO:0003677">
    <property type="term" value="F:DNA binding"/>
    <property type="evidence" value="ECO:0007669"/>
    <property type="project" value="UniProtKB-KW"/>
</dbReference>
<dbReference type="PANTHER" id="PTHR11081:SF65">
    <property type="entry name" value="DNA DAMAGE-INDUCIBLE PROTEIN DIN7-RELATED"/>
    <property type="match status" value="1"/>
</dbReference>
<evidence type="ECO:0000256" key="15">
    <source>
        <dbReference type="ARBA" id="ARBA00023242"/>
    </source>
</evidence>
<feature type="region of interest" description="Disordered" evidence="17">
    <location>
        <begin position="523"/>
        <end position="549"/>
    </location>
</feature>
<dbReference type="InterPro" id="IPR029060">
    <property type="entry name" value="PIN-like_dom_sf"/>
</dbReference>
<dbReference type="PROSITE" id="PS00842">
    <property type="entry name" value="XPG_2"/>
    <property type="match status" value="1"/>
</dbReference>
<dbReference type="PRINTS" id="PR00853">
    <property type="entry name" value="XPGRADSUPER"/>
</dbReference>
<evidence type="ECO:0000256" key="17">
    <source>
        <dbReference type="SAM" id="MobiDB-lite"/>
    </source>
</evidence>
<evidence type="ECO:0000256" key="5">
    <source>
        <dbReference type="ARBA" id="ARBA00022722"/>
    </source>
</evidence>
<keyword evidence="6" id="KW-0479">Metal-binding</keyword>
<keyword evidence="15" id="KW-0539">Nucleus</keyword>
<keyword evidence="11" id="KW-0460">Magnesium</keyword>
<dbReference type="InterPro" id="IPR037315">
    <property type="entry name" value="EXO1_H3TH"/>
</dbReference>
<gene>
    <name evidence="20" type="ORF">DM860_002024</name>
</gene>
<keyword evidence="8" id="KW-0228">DNA excision</keyword>
<dbReference type="InterPro" id="IPR006084">
    <property type="entry name" value="XPG/Rad2"/>
</dbReference>
<keyword evidence="14" id="KW-0234">DNA repair</keyword>
<feature type="region of interest" description="Disordered" evidence="17">
    <location>
        <begin position="661"/>
        <end position="686"/>
    </location>
</feature>
<dbReference type="FunFam" id="3.40.50.1010:FF:000002">
    <property type="entry name" value="Exonuclease 1, putative"/>
    <property type="match status" value="1"/>
</dbReference>
<evidence type="ECO:0000313" key="21">
    <source>
        <dbReference type="Proteomes" id="UP000249390"/>
    </source>
</evidence>
<accession>A0A328DZZ5</accession>
<evidence type="ECO:0000256" key="12">
    <source>
        <dbReference type="ARBA" id="ARBA00022881"/>
    </source>
</evidence>
<comment type="function">
    <text evidence="16">Putative 5'-&gt;3' double-stranded DNA exonuclease which may also contain a cryptic 3'-&gt;5' double-stranded DNA exonuclease activity. May be involved in DNA mismatch repair (MMR).</text>
</comment>
<dbReference type="GO" id="GO:0017108">
    <property type="term" value="F:5'-flap endonuclease activity"/>
    <property type="evidence" value="ECO:0007669"/>
    <property type="project" value="TreeGrafter"/>
</dbReference>
<evidence type="ECO:0000256" key="6">
    <source>
        <dbReference type="ARBA" id="ARBA00022723"/>
    </source>
</evidence>
<protein>
    <recommendedName>
        <fullName evidence="4">Exonuclease 1</fullName>
    </recommendedName>
</protein>
<dbReference type="InterPro" id="IPR006085">
    <property type="entry name" value="XPG_DNA_repair_N"/>
</dbReference>
<dbReference type="EMBL" id="NQVE01000076">
    <property type="protein sequence ID" value="RAL49733.1"/>
    <property type="molecule type" value="Genomic_DNA"/>
</dbReference>
<evidence type="ECO:0000256" key="14">
    <source>
        <dbReference type="ARBA" id="ARBA00023204"/>
    </source>
</evidence>
<evidence type="ECO:0000259" key="18">
    <source>
        <dbReference type="SMART" id="SM00484"/>
    </source>
</evidence>
<dbReference type="InterPro" id="IPR008918">
    <property type="entry name" value="HhH2"/>
</dbReference>
<dbReference type="CDD" id="cd09908">
    <property type="entry name" value="H3TH_EXO1"/>
    <property type="match status" value="1"/>
</dbReference>
<evidence type="ECO:0000256" key="9">
    <source>
        <dbReference type="ARBA" id="ARBA00022801"/>
    </source>
</evidence>
<dbReference type="SMART" id="SM00279">
    <property type="entry name" value="HhH2"/>
    <property type="match status" value="1"/>
</dbReference>
<evidence type="ECO:0000256" key="7">
    <source>
        <dbReference type="ARBA" id="ARBA00022763"/>
    </source>
</evidence>
<evidence type="ECO:0000259" key="19">
    <source>
        <dbReference type="SMART" id="SM00485"/>
    </source>
</evidence>
<keyword evidence="5" id="KW-0540">Nuclease</keyword>
<evidence type="ECO:0000256" key="2">
    <source>
        <dbReference type="ARBA" id="ARBA00004123"/>
    </source>
</evidence>
<evidence type="ECO:0000256" key="1">
    <source>
        <dbReference type="ARBA" id="ARBA00001946"/>
    </source>
</evidence>
<keyword evidence="13" id="KW-0238">DNA-binding</keyword>
<dbReference type="PANTHER" id="PTHR11081">
    <property type="entry name" value="FLAP ENDONUCLEASE FAMILY MEMBER"/>
    <property type="match status" value="1"/>
</dbReference>
<dbReference type="AlphaFoldDB" id="A0A328DZZ5"/>
<dbReference type="GO" id="GO:0006281">
    <property type="term" value="P:DNA repair"/>
    <property type="evidence" value="ECO:0007669"/>
    <property type="project" value="UniProtKB-KW"/>
</dbReference>
<evidence type="ECO:0000256" key="8">
    <source>
        <dbReference type="ARBA" id="ARBA00022769"/>
    </source>
</evidence>
<feature type="compositionally biased region" description="Polar residues" evidence="17">
    <location>
        <begin position="597"/>
        <end position="607"/>
    </location>
</feature>
<reference evidence="20 21" key="1">
    <citation type="submission" date="2018-06" db="EMBL/GenBank/DDBJ databases">
        <title>The Genome of Cuscuta australis (Dodder) Provides Insight into the Evolution of Plant Parasitism.</title>
        <authorList>
            <person name="Liu H."/>
        </authorList>
    </citation>
    <scope>NUCLEOTIDE SEQUENCE [LARGE SCALE GENOMIC DNA]</scope>
    <source>
        <strain evidence="21">cv. Yunnan</strain>
        <tissue evidence="20">Vines</tissue>
    </source>
</reference>
<comment type="cofactor">
    <cofactor evidence="1">
        <name>Mg(2+)</name>
        <dbReference type="ChEBI" id="CHEBI:18420"/>
    </cofactor>
</comment>
<dbReference type="InterPro" id="IPR036279">
    <property type="entry name" value="5-3_exonuclease_C_sf"/>
</dbReference>
<evidence type="ECO:0000256" key="11">
    <source>
        <dbReference type="ARBA" id="ARBA00022842"/>
    </source>
</evidence>
<evidence type="ECO:0000256" key="10">
    <source>
        <dbReference type="ARBA" id="ARBA00022839"/>
    </source>
</evidence>
<dbReference type="InterPro" id="IPR044752">
    <property type="entry name" value="PIN-like_EXO1"/>
</dbReference>
<comment type="similarity">
    <text evidence="3">Belongs to the XPG/RAD2 endonuclease family. EXO1 subfamily.</text>
</comment>
<dbReference type="SUPFAM" id="SSF88723">
    <property type="entry name" value="PIN domain-like"/>
    <property type="match status" value="1"/>
</dbReference>
<keyword evidence="12" id="KW-0267">Excision nuclease</keyword>
<feature type="domain" description="XPG N-terminal" evidence="19">
    <location>
        <begin position="1"/>
        <end position="99"/>
    </location>
</feature>
<comment type="caution">
    <text evidence="20">The sequence shown here is derived from an EMBL/GenBank/DDBJ whole genome shotgun (WGS) entry which is preliminary data.</text>
</comment>
<evidence type="ECO:0000256" key="3">
    <source>
        <dbReference type="ARBA" id="ARBA00010563"/>
    </source>
</evidence>
<dbReference type="CDD" id="cd09857">
    <property type="entry name" value="PIN_EXO1"/>
    <property type="match status" value="1"/>
</dbReference>
<evidence type="ECO:0000313" key="20">
    <source>
        <dbReference type="EMBL" id="RAL49733.1"/>
    </source>
</evidence>
<dbReference type="InterPro" id="IPR006086">
    <property type="entry name" value="XPG-I_dom"/>
</dbReference>
<keyword evidence="7" id="KW-0227">DNA damage</keyword>
<dbReference type="FunFam" id="1.10.150.20:FF:000011">
    <property type="entry name" value="exonuclease 1"/>
    <property type="match status" value="1"/>
</dbReference>
<dbReference type="SMART" id="SM00485">
    <property type="entry name" value="XPGN"/>
    <property type="match status" value="1"/>
</dbReference>
<dbReference type="Gene3D" id="1.10.150.20">
    <property type="entry name" value="5' to 3' exonuclease, C-terminal subdomain"/>
    <property type="match status" value="1"/>
</dbReference>
<organism evidence="20 21">
    <name type="scientific">Cuscuta australis</name>
    <dbReference type="NCBI Taxonomy" id="267555"/>
    <lineage>
        <taxon>Eukaryota</taxon>
        <taxon>Viridiplantae</taxon>
        <taxon>Streptophyta</taxon>
        <taxon>Embryophyta</taxon>
        <taxon>Tracheophyta</taxon>
        <taxon>Spermatophyta</taxon>
        <taxon>Magnoliopsida</taxon>
        <taxon>eudicotyledons</taxon>
        <taxon>Gunneridae</taxon>
        <taxon>Pentapetalae</taxon>
        <taxon>asterids</taxon>
        <taxon>lamiids</taxon>
        <taxon>Solanales</taxon>
        <taxon>Convolvulaceae</taxon>
        <taxon>Cuscuteae</taxon>
        <taxon>Cuscuta</taxon>
        <taxon>Cuscuta subgen. Grammica</taxon>
        <taxon>Cuscuta sect. Cleistogrammica</taxon>
    </lineage>
</organism>
<name>A0A328DZZ5_9ASTE</name>
<evidence type="ECO:0000256" key="16">
    <source>
        <dbReference type="ARBA" id="ARBA00060210"/>
    </source>
</evidence>
<keyword evidence="21" id="KW-1185">Reference proteome</keyword>
<evidence type="ECO:0000256" key="13">
    <source>
        <dbReference type="ARBA" id="ARBA00023125"/>
    </source>
</evidence>
<sequence>MGIQGLLPLLKSIMLPIHIKDLEGCCVAVDTYSWLHKGAVSCSRELCKGIPTSKHINYCMHRVNLLRHYGVKPVMVFDGGFLPMKGEQETKRARSRKESLSRAIEHEANGNQTAAYECYQKAVDISPSVAYDLIQVLKKESVRYVVAPYEADAEMTLLAVSKQVDAVITEDSDLIAFGCPRIIYKMDKYGQGVEFQFSMLRQNKELNFTGFTKQMVLEMCILSGCDYLQSLPGMGLKRAHALIKKFRSYDKVIKHLKYNTVAVPPLYEESFKKAIMTFLHQRVYDPVSEALVHLSDIPDGTDEDLEFLGPVLTPEVATGIANGELDPLTKMPFQKDISGNELYYGQTHQPKNFKLEGRQRKKLDLPAKKNLLTNYFCIASLEAKQNFRVPRIAPIDSNADGSSTALLDRQMEADLSELRSSSVHLEENNVNILVDGTTAIRDCHLESTGDGECVRNKPGRHEKKGSRDGQGMQRTLFQHSMCKPCVLLHKDRVSKNKTVMENGKVVVRSSYFLPRKIGKENIQENGTELGESATEKSNTISSAEECPSASEAIEEEMNTVCPKTTLSFKLQHSSADENDESETKPESKRGTIRSAYFQHQSSLNRNSPTEEHGDPLPEEDAISSEIDERKMPENPFHYYKPKLGKRKVTFSNTIENDTVKASRRIFTDSSPNGQSKSNPQDEDNVSANEVNVEDEKFGSNLSHLGNYCQISKKSMERFVSVISSFAFTSNGSRASGLRAPLKDIKNASRNGAPREMDLDRFVYLPSPNRGRHSARRRI</sequence>
<feature type="compositionally biased region" description="Polar residues" evidence="17">
    <location>
        <begin position="667"/>
        <end position="678"/>
    </location>
</feature>
<dbReference type="Proteomes" id="UP000249390">
    <property type="component" value="Unassembled WGS sequence"/>
</dbReference>
<dbReference type="InterPro" id="IPR019974">
    <property type="entry name" value="XPG_CS"/>
</dbReference>
<proteinExistence type="inferred from homology"/>
<dbReference type="Pfam" id="PF00867">
    <property type="entry name" value="XPG_I"/>
    <property type="match status" value="1"/>
</dbReference>
<comment type="subcellular location">
    <subcellularLocation>
        <location evidence="2">Nucleus</location>
    </subcellularLocation>
</comment>
<dbReference type="SMART" id="SM00484">
    <property type="entry name" value="XPGI"/>
    <property type="match status" value="1"/>
</dbReference>
<keyword evidence="9" id="KW-0378">Hydrolase</keyword>
<feature type="region of interest" description="Disordered" evidence="17">
    <location>
        <begin position="572"/>
        <end position="639"/>
    </location>
</feature>
<keyword evidence="10" id="KW-0269">Exonuclease</keyword>